<organism evidence="2">
    <name type="scientific">Arabidopsis lyrata subsp. lyrata</name>
    <name type="common">Lyre-leaved rock-cress</name>
    <dbReference type="NCBI Taxonomy" id="81972"/>
    <lineage>
        <taxon>Eukaryota</taxon>
        <taxon>Viridiplantae</taxon>
        <taxon>Streptophyta</taxon>
        <taxon>Embryophyta</taxon>
        <taxon>Tracheophyta</taxon>
        <taxon>Spermatophyta</taxon>
        <taxon>Magnoliopsida</taxon>
        <taxon>eudicotyledons</taxon>
        <taxon>Gunneridae</taxon>
        <taxon>Pentapetalae</taxon>
        <taxon>rosids</taxon>
        <taxon>malvids</taxon>
        <taxon>Brassicales</taxon>
        <taxon>Brassicaceae</taxon>
        <taxon>Camelineae</taxon>
        <taxon>Arabidopsis</taxon>
    </lineage>
</organism>
<dbReference type="Proteomes" id="UP000008694">
    <property type="component" value="Unassembled WGS sequence"/>
</dbReference>
<accession>D7KWG2</accession>
<reference evidence="2" key="1">
    <citation type="journal article" date="2011" name="Nat. Genet.">
        <title>The Arabidopsis lyrata genome sequence and the basis of rapid genome size change.</title>
        <authorList>
            <person name="Hu T.T."/>
            <person name="Pattyn P."/>
            <person name="Bakker E.G."/>
            <person name="Cao J."/>
            <person name="Cheng J.-F."/>
            <person name="Clark R.M."/>
            <person name="Fahlgren N."/>
            <person name="Fawcett J.A."/>
            <person name="Grimwood J."/>
            <person name="Gundlach H."/>
            <person name="Haberer G."/>
            <person name="Hollister J.D."/>
            <person name="Ossowski S."/>
            <person name="Ottilar R.P."/>
            <person name="Salamov A.A."/>
            <person name="Schneeberger K."/>
            <person name="Spannagl M."/>
            <person name="Wang X."/>
            <person name="Yang L."/>
            <person name="Nasrallah M.E."/>
            <person name="Bergelson J."/>
            <person name="Carrington J.C."/>
            <person name="Gaut B.S."/>
            <person name="Schmutz J."/>
            <person name="Mayer K.F.X."/>
            <person name="Van de Peer Y."/>
            <person name="Grigoriev I.V."/>
            <person name="Nordborg M."/>
            <person name="Weigel D."/>
            <person name="Guo Y.-L."/>
        </authorList>
    </citation>
    <scope>NUCLEOTIDE SEQUENCE [LARGE SCALE GENOMIC DNA]</scope>
    <source>
        <strain evidence="2">cv. MN47</strain>
    </source>
</reference>
<dbReference type="AlphaFoldDB" id="D7KWG2"/>
<evidence type="ECO:0000313" key="2">
    <source>
        <dbReference type="Proteomes" id="UP000008694"/>
    </source>
</evidence>
<proteinExistence type="predicted"/>
<dbReference type="EMBL" id="GL348714">
    <property type="protein sequence ID" value="EFH63464.1"/>
    <property type="molecule type" value="Genomic_DNA"/>
</dbReference>
<dbReference type="Gramene" id="scaffold_201728.1">
    <property type="protein sequence ID" value="scaffold_201728.1"/>
    <property type="gene ID" value="scaffold_201728.1"/>
</dbReference>
<gene>
    <name evidence="1" type="ORF">ARALYDRAFT_894654</name>
</gene>
<sequence length="67" mass="7631">MHPFRIFSSIVLSNSPLFFSIPLNDASGSELLFTIPIPSSYLQNSPLRKACIRFFDEGQRIMLEIVK</sequence>
<protein>
    <submittedName>
        <fullName evidence="1">Expressed protein</fullName>
    </submittedName>
</protein>
<keyword evidence="2" id="KW-1185">Reference proteome</keyword>
<dbReference type="HOGENOM" id="CLU_2815859_0_0_1"/>
<name>D7KWG2_ARALL</name>
<evidence type="ECO:0000313" key="1">
    <source>
        <dbReference type="EMBL" id="EFH63464.1"/>
    </source>
</evidence>